<name>A0A0M2PXF4_PROHO</name>
<evidence type="ECO:0000313" key="4">
    <source>
        <dbReference type="Proteomes" id="UP000034681"/>
    </source>
</evidence>
<proteinExistence type="predicted"/>
<evidence type="ECO:0000256" key="1">
    <source>
        <dbReference type="SAM" id="MobiDB-lite"/>
    </source>
</evidence>
<feature type="transmembrane region" description="Helical" evidence="2">
    <location>
        <begin position="181"/>
        <end position="199"/>
    </location>
</feature>
<gene>
    <name evidence="3" type="ORF">PROH_14815</name>
</gene>
<feature type="transmembrane region" description="Helical" evidence="2">
    <location>
        <begin position="211"/>
        <end position="230"/>
    </location>
</feature>
<accession>A0A0M2PXF4</accession>
<keyword evidence="4" id="KW-1185">Reference proteome</keyword>
<dbReference type="Proteomes" id="UP000034681">
    <property type="component" value="Unassembled WGS sequence"/>
</dbReference>
<feature type="compositionally biased region" description="Basic and acidic residues" evidence="1">
    <location>
        <begin position="42"/>
        <end position="64"/>
    </location>
</feature>
<reference evidence="3" key="1">
    <citation type="submission" date="2012-04" db="EMBL/GenBank/DDBJ databases">
        <authorList>
            <person name="Borisov I.G."/>
            <person name="Ivanikova N.V."/>
            <person name="Pinevich A.V."/>
        </authorList>
    </citation>
    <scope>NUCLEOTIDE SEQUENCE</scope>
    <source>
        <strain evidence="3">CALU 1027</strain>
    </source>
</reference>
<feature type="compositionally biased region" description="Polar residues" evidence="1">
    <location>
        <begin position="87"/>
        <end position="127"/>
    </location>
</feature>
<sequence>MPGLDIAVTWLTEFVADEVVIPIVGAGLLNVGRSVYKRIRRKPGESEDALSREEAKMPEFKDLADSGAITSRDGAIVASSPAPVTSPVMTSPVMTSPAMTSPVTTSPAMTSPAMTSPVTTSPLTSGSLAPGSLAPGSLAPGSLTSSAPIVPDPLVQLEYRRFRSELLLKRVQISRLQQDRLTWFIWSSGFGWSVYAALTPLSAENFTNPKLGLLLFLVANFIMGLVRIAVDASLLKSLQVELEASQHQLDLLDPHLRS</sequence>
<organism evidence="3 4">
    <name type="scientific">Prochlorothrix hollandica PCC 9006 = CALU 1027</name>
    <dbReference type="NCBI Taxonomy" id="317619"/>
    <lineage>
        <taxon>Bacteria</taxon>
        <taxon>Bacillati</taxon>
        <taxon>Cyanobacteriota</taxon>
        <taxon>Cyanophyceae</taxon>
        <taxon>Prochlorotrichales</taxon>
        <taxon>Prochlorotrichaceae</taxon>
        <taxon>Prochlorothrix</taxon>
    </lineage>
</organism>
<protein>
    <submittedName>
        <fullName evidence="3">Uncharacterized protein</fullName>
    </submittedName>
</protein>
<evidence type="ECO:0000256" key="2">
    <source>
        <dbReference type="SAM" id="Phobius"/>
    </source>
</evidence>
<feature type="transmembrane region" description="Helical" evidence="2">
    <location>
        <begin position="19"/>
        <end position="36"/>
    </location>
</feature>
<keyword evidence="2" id="KW-0812">Transmembrane</keyword>
<comment type="caution">
    <text evidence="3">The sequence shown here is derived from an EMBL/GenBank/DDBJ whole genome shotgun (WGS) entry which is preliminary data.</text>
</comment>
<keyword evidence="2" id="KW-0472">Membrane</keyword>
<dbReference type="EMBL" id="AJTX02000006">
    <property type="protein sequence ID" value="KKI99066.1"/>
    <property type="molecule type" value="Genomic_DNA"/>
</dbReference>
<feature type="region of interest" description="Disordered" evidence="1">
    <location>
        <begin position="41"/>
        <end position="131"/>
    </location>
</feature>
<dbReference type="RefSeq" id="WP_026099515.1">
    <property type="nucleotide sequence ID" value="NZ_KB235937.1"/>
</dbReference>
<keyword evidence="2" id="KW-1133">Transmembrane helix</keyword>
<dbReference type="AlphaFoldDB" id="A0A0M2PXF4"/>
<evidence type="ECO:0000313" key="3">
    <source>
        <dbReference type="EMBL" id="KKI99066.1"/>
    </source>
</evidence>